<evidence type="ECO:0000259" key="1">
    <source>
        <dbReference type="Pfam" id="PF14008"/>
    </source>
</evidence>
<accession>A0A814PGC1</accession>
<dbReference type="InterPro" id="IPR029052">
    <property type="entry name" value="Metallo-depent_PP-like"/>
</dbReference>
<feature type="domain" description="Purple acid phosphatase C-terminal" evidence="1">
    <location>
        <begin position="25"/>
        <end position="88"/>
    </location>
</feature>
<dbReference type="AlphaFoldDB" id="A0A814PGC1"/>
<dbReference type="Pfam" id="PF14008">
    <property type="entry name" value="Metallophos_C"/>
    <property type="match status" value="1"/>
</dbReference>
<evidence type="ECO:0000313" key="3">
    <source>
        <dbReference type="Proteomes" id="UP000663860"/>
    </source>
</evidence>
<sequence length="93" mass="10961">MHVYERVFYDNTTTIVNNTYANVNSPVIIVQGTGGTFDNDKWVEPQPWWSISRMLAYGYGRVTVSVDKMQKRLQYEYLLEHDRSTYDQFSIVI</sequence>
<dbReference type="Proteomes" id="UP000663860">
    <property type="component" value="Unassembled WGS sequence"/>
</dbReference>
<gene>
    <name evidence="2" type="ORF">IZO911_LOCUS23235</name>
</gene>
<organism evidence="2 3">
    <name type="scientific">Adineta steineri</name>
    <dbReference type="NCBI Taxonomy" id="433720"/>
    <lineage>
        <taxon>Eukaryota</taxon>
        <taxon>Metazoa</taxon>
        <taxon>Spiralia</taxon>
        <taxon>Gnathifera</taxon>
        <taxon>Rotifera</taxon>
        <taxon>Eurotatoria</taxon>
        <taxon>Bdelloidea</taxon>
        <taxon>Adinetida</taxon>
        <taxon>Adinetidae</taxon>
        <taxon>Adineta</taxon>
    </lineage>
</organism>
<dbReference type="InterPro" id="IPR025733">
    <property type="entry name" value="PAPs_C"/>
</dbReference>
<proteinExistence type="predicted"/>
<dbReference type="Gene3D" id="3.60.21.10">
    <property type="match status" value="1"/>
</dbReference>
<name>A0A814PGC1_9BILA</name>
<evidence type="ECO:0000313" key="2">
    <source>
        <dbReference type="EMBL" id="CAF1104565.1"/>
    </source>
</evidence>
<dbReference type="EMBL" id="CAJNOE010000267">
    <property type="protein sequence ID" value="CAF1104565.1"/>
    <property type="molecule type" value="Genomic_DNA"/>
</dbReference>
<reference evidence="2" key="1">
    <citation type="submission" date="2021-02" db="EMBL/GenBank/DDBJ databases">
        <authorList>
            <person name="Nowell W R."/>
        </authorList>
    </citation>
    <scope>NUCLEOTIDE SEQUENCE</scope>
</reference>
<protein>
    <recommendedName>
        <fullName evidence="1">Purple acid phosphatase C-terminal domain-containing protein</fullName>
    </recommendedName>
</protein>
<comment type="caution">
    <text evidence="2">The sequence shown here is derived from an EMBL/GenBank/DDBJ whole genome shotgun (WGS) entry which is preliminary data.</text>
</comment>